<keyword evidence="3" id="KW-1185">Reference proteome</keyword>
<dbReference type="GO" id="GO:0000287">
    <property type="term" value="F:magnesium ion binding"/>
    <property type="evidence" value="ECO:0007669"/>
    <property type="project" value="TreeGrafter"/>
</dbReference>
<dbReference type="InterPro" id="IPR006379">
    <property type="entry name" value="HAD-SF_hydro_IIB"/>
</dbReference>
<evidence type="ECO:0000313" key="3">
    <source>
        <dbReference type="Proteomes" id="UP000252107"/>
    </source>
</evidence>
<comment type="caution">
    <text evidence="2">The sequence shown here is derived from an EMBL/GenBank/DDBJ whole genome shotgun (WGS) entry which is preliminary data.</text>
</comment>
<proteinExistence type="predicted"/>
<feature type="region of interest" description="Disordered" evidence="1">
    <location>
        <begin position="1"/>
        <end position="21"/>
    </location>
</feature>
<dbReference type="SUPFAM" id="SSF56784">
    <property type="entry name" value="HAD-like"/>
    <property type="match status" value="1"/>
</dbReference>
<dbReference type="Gene3D" id="3.40.50.1000">
    <property type="entry name" value="HAD superfamily/HAD-like"/>
    <property type="match status" value="1"/>
</dbReference>
<evidence type="ECO:0000256" key="1">
    <source>
        <dbReference type="SAM" id="MobiDB-lite"/>
    </source>
</evidence>
<dbReference type="PANTHER" id="PTHR10000:SF8">
    <property type="entry name" value="HAD SUPERFAMILY HYDROLASE-LIKE, TYPE 3"/>
    <property type="match status" value="1"/>
</dbReference>
<sequence length="275" mass="30004">MYKDSNFTPGHPSNPQQLSQASPTCLSNICLVATDMDGTLTTKGKFSAALLQALEDLTTVGIKVLIVTGRSAGWVSGLSSLLPVAGAVAENGGLFYSSGSEQPIALTPIPDLTVHRQHLALVFEQLKIKFPQIQESSDNRYRITDWTFDVASLSPDDLQILGNLCQQMGWGFTYSNIQCHIKPQGQDKAVGLLQVLQEYLPNYSPKQVVTVGDSPNDESLFNRLYFPVSVGVANVLQYANQLQHQPTYITAATEGEGFCELSSYILKSLEMKIPC</sequence>
<dbReference type="InterPro" id="IPR036412">
    <property type="entry name" value="HAD-like_sf"/>
</dbReference>
<dbReference type="EMBL" id="LXQD01000306">
    <property type="protein sequence ID" value="RCJ27038.1"/>
    <property type="molecule type" value="Genomic_DNA"/>
</dbReference>
<dbReference type="NCBIfam" id="TIGR01484">
    <property type="entry name" value="HAD-SF-IIB"/>
    <property type="match status" value="1"/>
</dbReference>
<dbReference type="InterPro" id="IPR023214">
    <property type="entry name" value="HAD_sf"/>
</dbReference>
<protein>
    <submittedName>
        <fullName evidence="2">HAD family hydrolase</fullName>
    </submittedName>
</protein>
<dbReference type="GO" id="GO:0016791">
    <property type="term" value="F:phosphatase activity"/>
    <property type="evidence" value="ECO:0007669"/>
    <property type="project" value="TreeGrafter"/>
</dbReference>
<dbReference type="Pfam" id="PF08282">
    <property type="entry name" value="Hydrolase_3"/>
    <property type="match status" value="2"/>
</dbReference>
<evidence type="ECO:0000313" key="2">
    <source>
        <dbReference type="EMBL" id="RCJ27038.1"/>
    </source>
</evidence>
<dbReference type="AlphaFoldDB" id="A0A367QS60"/>
<organism evidence="2 3">
    <name type="scientific">Nostoc minutum NIES-26</name>
    <dbReference type="NCBI Taxonomy" id="1844469"/>
    <lineage>
        <taxon>Bacteria</taxon>
        <taxon>Bacillati</taxon>
        <taxon>Cyanobacteriota</taxon>
        <taxon>Cyanophyceae</taxon>
        <taxon>Nostocales</taxon>
        <taxon>Nostocaceae</taxon>
        <taxon>Nostoc</taxon>
    </lineage>
</organism>
<dbReference type="Gene3D" id="3.90.1070.10">
    <property type="match status" value="1"/>
</dbReference>
<name>A0A367QS60_9NOSO</name>
<dbReference type="Proteomes" id="UP000252107">
    <property type="component" value="Unassembled WGS sequence"/>
</dbReference>
<reference evidence="2" key="1">
    <citation type="submission" date="2016-04" db="EMBL/GenBank/DDBJ databases">
        <authorList>
            <person name="Tabuchi Yagui T.R."/>
        </authorList>
    </citation>
    <scope>NUCLEOTIDE SEQUENCE [LARGE SCALE GENOMIC DNA]</scope>
    <source>
        <strain evidence="2">NIES-26</strain>
    </source>
</reference>
<accession>A0A367QS60</accession>
<keyword evidence="2" id="KW-0378">Hydrolase</keyword>
<dbReference type="PANTHER" id="PTHR10000">
    <property type="entry name" value="PHOSPHOSERINE PHOSPHATASE"/>
    <property type="match status" value="1"/>
</dbReference>
<dbReference type="GO" id="GO:0005829">
    <property type="term" value="C:cytosol"/>
    <property type="evidence" value="ECO:0007669"/>
    <property type="project" value="TreeGrafter"/>
</dbReference>
<gene>
    <name evidence="2" type="ORF">A6770_02425</name>
</gene>